<evidence type="ECO:0000313" key="9">
    <source>
        <dbReference type="Proteomes" id="UP001305779"/>
    </source>
</evidence>
<comment type="function">
    <text evidence="6">Thiol-specific peroxidase that catalyzes the reduction of hydrogen peroxide and organic hydroperoxides to water and alcohols, respectively. Plays a role in cell protection against oxidative stress by detoxifying peroxides.</text>
</comment>
<dbReference type="CDD" id="cd03013">
    <property type="entry name" value="PRX5_like"/>
    <property type="match status" value="1"/>
</dbReference>
<evidence type="ECO:0000256" key="3">
    <source>
        <dbReference type="ARBA" id="ARBA00022862"/>
    </source>
</evidence>
<dbReference type="InterPro" id="IPR013740">
    <property type="entry name" value="Redoxin"/>
</dbReference>
<evidence type="ECO:0000313" key="8">
    <source>
        <dbReference type="EMBL" id="KAK4507929.1"/>
    </source>
</evidence>
<dbReference type="PROSITE" id="PS51352">
    <property type="entry name" value="THIOREDOXIN_2"/>
    <property type="match status" value="1"/>
</dbReference>
<evidence type="ECO:0000256" key="4">
    <source>
        <dbReference type="ARBA" id="ARBA00023002"/>
    </source>
</evidence>
<evidence type="ECO:0000256" key="1">
    <source>
        <dbReference type="ARBA" id="ARBA00010505"/>
    </source>
</evidence>
<protein>
    <recommendedName>
        <fullName evidence="7">Thioredoxin domain-containing protein</fullName>
    </recommendedName>
</protein>
<feature type="domain" description="Thioredoxin" evidence="7">
    <location>
        <begin position="5"/>
        <end position="170"/>
    </location>
</feature>
<evidence type="ECO:0000256" key="2">
    <source>
        <dbReference type="ARBA" id="ARBA00022559"/>
    </source>
</evidence>
<proteinExistence type="inferred from homology"/>
<dbReference type="Pfam" id="PF08534">
    <property type="entry name" value="Redoxin"/>
    <property type="match status" value="1"/>
</dbReference>
<gene>
    <name evidence="8" type="ORF">PRZ48_001664</name>
</gene>
<evidence type="ECO:0000256" key="6">
    <source>
        <dbReference type="RuleBase" id="RU366011"/>
    </source>
</evidence>
<dbReference type="PANTHER" id="PTHR10430">
    <property type="entry name" value="PEROXIREDOXIN"/>
    <property type="match status" value="1"/>
</dbReference>
<keyword evidence="5 6" id="KW-0676">Redox-active center</keyword>
<keyword evidence="3 6" id="KW-0049">Antioxidant</keyword>
<evidence type="ECO:0000259" key="7">
    <source>
        <dbReference type="PROSITE" id="PS51352"/>
    </source>
</evidence>
<dbReference type="SUPFAM" id="SSF52833">
    <property type="entry name" value="Thioredoxin-like"/>
    <property type="match status" value="1"/>
</dbReference>
<evidence type="ECO:0000256" key="5">
    <source>
        <dbReference type="ARBA" id="ARBA00023284"/>
    </source>
</evidence>
<keyword evidence="9" id="KW-1185">Reference proteome</keyword>
<dbReference type="InterPro" id="IPR036249">
    <property type="entry name" value="Thioredoxin-like_sf"/>
</dbReference>
<accession>A0ABR0F2V8</accession>
<keyword evidence="4 6" id="KW-0560">Oxidoreductase</keyword>
<comment type="caution">
    <text evidence="8">The sequence shown here is derived from an EMBL/GenBank/DDBJ whole genome shotgun (WGS) entry which is preliminary data.</text>
</comment>
<dbReference type="Proteomes" id="UP001305779">
    <property type="component" value="Unassembled WGS sequence"/>
</dbReference>
<dbReference type="InterPro" id="IPR013766">
    <property type="entry name" value="Thioredoxin_domain"/>
</dbReference>
<sequence length="170" mass="18307">MSKPLKVGDKFPEGVKFEWAPITDPSPTSCGIPQTYDASKEFAGKKVVLVSVPGAFTPGCQAYHIPPYFSNLDKLLEKGVDLVVVIASNDAWVMAAWGKVNGAKEDTKIRFMSDTKSFFSKNHGWDAGMGDRNGRWVMLIEKDGTVSIADVEPGPGKVTVSGAEAVLSKL</sequence>
<organism evidence="8 9">
    <name type="scientific">Zasmidium cellare</name>
    <name type="common">Wine cellar mold</name>
    <name type="synonym">Racodium cellare</name>
    <dbReference type="NCBI Taxonomy" id="395010"/>
    <lineage>
        <taxon>Eukaryota</taxon>
        <taxon>Fungi</taxon>
        <taxon>Dikarya</taxon>
        <taxon>Ascomycota</taxon>
        <taxon>Pezizomycotina</taxon>
        <taxon>Dothideomycetes</taxon>
        <taxon>Dothideomycetidae</taxon>
        <taxon>Mycosphaerellales</taxon>
        <taxon>Mycosphaerellaceae</taxon>
        <taxon>Zasmidium</taxon>
    </lineage>
</organism>
<dbReference type="PANTHER" id="PTHR10430:SF16">
    <property type="entry name" value="PEROXIREDOXIN-5, MITOCHONDRIAL"/>
    <property type="match status" value="1"/>
</dbReference>
<dbReference type="Gene3D" id="3.40.30.10">
    <property type="entry name" value="Glutaredoxin"/>
    <property type="match status" value="1"/>
</dbReference>
<keyword evidence="2 6" id="KW-0575">Peroxidase</keyword>
<reference evidence="8 9" key="1">
    <citation type="journal article" date="2023" name="G3 (Bethesda)">
        <title>A chromosome-level genome assembly of Zasmidium syzygii isolated from banana leaves.</title>
        <authorList>
            <person name="van Westerhoven A.C."/>
            <person name="Mehrabi R."/>
            <person name="Talebi R."/>
            <person name="Steentjes M.B.F."/>
            <person name="Corcolon B."/>
            <person name="Chong P.A."/>
            <person name="Kema G.H.J."/>
            <person name="Seidl M.F."/>
        </authorList>
    </citation>
    <scope>NUCLEOTIDE SEQUENCE [LARGE SCALE GENOMIC DNA]</scope>
    <source>
        <strain evidence="8 9">P124</strain>
    </source>
</reference>
<dbReference type="InterPro" id="IPR037944">
    <property type="entry name" value="PRX5-like"/>
</dbReference>
<name>A0ABR0F2V8_ZASCE</name>
<comment type="similarity">
    <text evidence="1 6">Belongs to the peroxiredoxin family. Prx5 subfamily.</text>
</comment>
<dbReference type="EMBL" id="JAXOVC010000001">
    <property type="protein sequence ID" value="KAK4507929.1"/>
    <property type="molecule type" value="Genomic_DNA"/>
</dbReference>